<proteinExistence type="predicted"/>
<gene>
    <name evidence="1" type="ORF">UFOPK4057_00625</name>
</gene>
<name>A0A6J7PKY5_9ZZZZ</name>
<accession>A0A6J7PKY5</accession>
<evidence type="ECO:0000313" key="1">
    <source>
        <dbReference type="EMBL" id="CAB5006057.1"/>
    </source>
</evidence>
<organism evidence="1">
    <name type="scientific">freshwater metagenome</name>
    <dbReference type="NCBI Taxonomy" id="449393"/>
    <lineage>
        <taxon>unclassified sequences</taxon>
        <taxon>metagenomes</taxon>
        <taxon>ecological metagenomes</taxon>
    </lineage>
</organism>
<dbReference type="EMBL" id="CAFBPC010000122">
    <property type="protein sequence ID" value="CAB5006057.1"/>
    <property type="molecule type" value="Genomic_DNA"/>
</dbReference>
<reference evidence="1" key="1">
    <citation type="submission" date="2020-05" db="EMBL/GenBank/DDBJ databases">
        <authorList>
            <person name="Chiriac C."/>
            <person name="Salcher M."/>
            <person name="Ghai R."/>
            <person name="Kavagutti S V."/>
        </authorList>
    </citation>
    <scope>NUCLEOTIDE SEQUENCE</scope>
</reference>
<sequence length="347" mass="37668">MAHRVTVFTFISESRMEQVDTERRSRLLALKLRALIREHLGLSGDPDGRVEVFAPGAAFITNDAVWLLIDGNAARALGGVLAWGTKFELPIHLVVENDSGLLARRAALFDVDITVWHADERVLLPALAEPHLPTTQAKPEHLAFTELIQSSGADALVEHGIVVGEVRGLEMCRVVDDVVSGVARLEVGMGVNDREAFAMVHGELPTEQALRNVIDAVAIHREPGANVHPFNQFGAERMHRWRALQDPTSIGFSRLDPVDPPVKRTNLKDAVPCAAIGSTDSGNLSAAVFVHGVDLDVVPFAVDTASRLGIDEVTIVARRQDITPSIERLANMASVFVRFAFISSPTA</sequence>
<protein>
    <submittedName>
        <fullName evidence="1">Unannotated protein</fullName>
    </submittedName>
</protein>
<dbReference type="AlphaFoldDB" id="A0A6J7PKY5"/>